<dbReference type="OrthoDB" id="9765957at2"/>
<accession>A0A0H4PP31</accession>
<name>A0A0H4PP31_9BACT</name>
<evidence type="ECO:0000259" key="3">
    <source>
        <dbReference type="PROSITE" id="PS50026"/>
    </source>
</evidence>
<proteinExistence type="predicted"/>
<dbReference type="SUPFAM" id="SSF57196">
    <property type="entry name" value="EGF/Laminin"/>
    <property type="match status" value="1"/>
</dbReference>
<protein>
    <recommendedName>
        <fullName evidence="3">EGF-like domain-containing protein</fullName>
    </recommendedName>
</protein>
<feature type="signal peptide" evidence="2">
    <location>
        <begin position="1"/>
        <end position="21"/>
    </location>
</feature>
<dbReference type="Gene3D" id="2.10.25.10">
    <property type="entry name" value="Laminin"/>
    <property type="match status" value="1"/>
</dbReference>
<dbReference type="PROSITE" id="PS50026">
    <property type="entry name" value="EGF_3"/>
    <property type="match status" value="1"/>
</dbReference>
<evidence type="ECO:0000313" key="5">
    <source>
        <dbReference type="Proteomes" id="UP000036520"/>
    </source>
</evidence>
<dbReference type="EMBL" id="CP012040">
    <property type="protein sequence ID" value="AKP49982.1"/>
    <property type="molecule type" value="Genomic_DNA"/>
</dbReference>
<dbReference type="KEGG" id="camu:CA2015_0514"/>
<feature type="domain" description="EGF-like" evidence="3">
    <location>
        <begin position="28"/>
        <end position="60"/>
    </location>
</feature>
<dbReference type="RefSeq" id="WP_157470258.1">
    <property type="nucleotide sequence ID" value="NZ_CP012040.1"/>
</dbReference>
<dbReference type="AlphaFoldDB" id="A0A0H4PP31"/>
<organism evidence="4 5">
    <name type="scientific">Cyclobacterium amurskyense</name>
    <dbReference type="NCBI Taxonomy" id="320787"/>
    <lineage>
        <taxon>Bacteria</taxon>
        <taxon>Pseudomonadati</taxon>
        <taxon>Bacteroidota</taxon>
        <taxon>Cytophagia</taxon>
        <taxon>Cytophagales</taxon>
        <taxon>Cyclobacteriaceae</taxon>
        <taxon>Cyclobacterium</taxon>
    </lineage>
</organism>
<evidence type="ECO:0000256" key="2">
    <source>
        <dbReference type="SAM" id="SignalP"/>
    </source>
</evidence>
<dbReference type="PROSITE" id="PS01186">
    <property type="entry name" value="EGF_2"/>
    <property type="match status" value="1"/>
</dbReference>
<keyword evidence="2" id="KW-0732">Signal</keyword>
<sequence>MKSRVLSYLPMVLSLIGTLSISSCSLFEKDACAELTCQNGGICNEGICDCPVGYLGSSCDSFDPTQVQTLLDKGQTPKKLFDGGILLDSLYGKTYKEGLIFYLNTTDGTGMVAAKTDQSEASEWGCHRIDFEGLNNVQDEPMDSDAETIDGARVGDGMANTMQIKCDNMEGTATDVCRALGTEWFLPSRAELYLMYTNLHVNGYGGFAADYYWSSTEQNGYTAWAHGFENGHQAIGSKSIKTYIRAARAF</sequence>
<dbReference type="InterPro" id="IPR013111">
    <property type="entry name" value="EGF_extracell"/>
</dbReference>
<evidence type="ECO:0000313" key="4">
    <source>
        <dbReference type="EMBL" id="AKP49982.1"/>
    </source>
</evidence>
<dbReference type="Proteomes" id="UP000036520">
    <property type="component" value="Chromosome"/>
</dbReference>
<reference evidence="4 5" key="1">
    <citation type="submission" date="2015-07" db="EMBL/GenBank/DDBJ databases">
        <authorList>
            <person name="Kim K.M."/>
        </authorList>
    </citation>
    <scope>NUCLEOTIDE SEQUENCE [LARGE SCALE GENOMIC DNA]</scope>
    <source>
        <strain evidence="4 5">KCTC 12363</strain>
    </source>
</reference>
<dbReference type="Pfam" id="PF07974">
    <property type="entry name" value="EGF_2"/>
    <property type="match status" value="1"/>
</dbReference>
<keyword evidence="5" id="KW-1185">Reference proteome</keyword>
<gene>
    <name evidence="4" type="ORF">CA2015_0514</name>
</gene>
<dbReference type="CDD" id="cd00054">
    <property type="entry name" value="EGF_CA"/>
    <property type="match status" value="1"/>
</dbReference>
<feature type="chain" id="PRO_5005208943" description="EGF-like domain-containing protein" evidence="2">
    <location>
        <begin position="22"/>
        <end position="250"/>
    </location>
</feature>
<keyword evidence="1" id="KW-1015">Disulfide bond</keyword>
<evidence type="ECO:0000256" key="1">
    <source>
        <dbReference type="ARBA" id="ARBA00023157"/>
    </source>
</evidence>
<dbReference type="PROSITE" id="PS51257">
    <property type="entry name" value="PROKAR_LIPOPROTEIN"/>
    <property type="match status" value="1"/>
</dbReference>
<dbReference type="PROSITE" id="PS00022">
    <property type="entry name" value="EGF_1"/>
    <property type="match status" value="1"/>
</dbReference>
<dbReference type="InterPro" id="IPR000742">
    <property type="entry name" value="EGF"/>
</dbReference>